<proteinExistence type="predicted"/>
<evidence type="ECO:0000256" key="1">
    <source>
        <dbReference type="SAM" id="MobiDB-lite"/>
    </source>
</evidence>
<feature type="region of interest" description="Disordered" evidence="1">
    <location>
        <begin position="372"/>
        <end position="410"/>
    </location>
</feature>
<dbReference type="EMBL" id="JAZGQK010000007">
    <property type="protein sequence ID" value="MEE6259050.1"/>
    <property type="molecule type" value="Genomic_DNA"/>
</dbReference>
<name>A0ABU7RRC0_9ACTN</name>
<keyword evidence="3" id="KW-1185">Reference proteome</keyword>
<feature type="compositionally biased region" description="Basic residues" evidence="1">
    <location>
        <begin position="386"/>
        <end position="397"/>
    </location>
</feature>
<feature type="region of interest" description="Disordered" evidence="1">
    <location>
        <begin position="1"/>
        <end position="29"/>
    </location>
</feature>
<evidence type="ECO:0000313" key="2">
    <source>
        <dbReference type="EMBL" id="MEE6259050.1"/>
    </source>
</evidence>
<sequence length="410" mass="43534">MSTVDDRPGGATARTGGPTGRAGAGHGRRGVTADRWEVGSAFPLVVPAGGGWAGLAESVRLYGSGRQALVALLEYGRHEYGWSAVHLPEYYCPEVADDVAAVLPVHRYDAGPAGGGEPPRVGPGEALVLVSYFGTPPVRPPTPAPTGAAVIVDATHDPLAPWLSHLGADYVFASLRKTLPLPDGGALWSTVDRPLPPAPAPSDGQRLAAGTILAAMCLKTAYLGGAGLAKEPYLAGYVDGERRLRAAEVSAVSDFTATLLPALPVDELRVRRITNATVLADRLATLAGVTARAYPFGVVLECESHQRREELRRGLISRAVYPAVLWTLRPGEVGPRHLDYSERMLMLHTDARWTERDMTRVAALVRQVRQAAATTRAPAVPAGAPHRPRPISRRPRHQPSDDLPPKGAPC</sequence>
<reference evidence="2 3" key="1">
    <citation type="submission" date="2024-01" db="EMBL/GenBank/DDBJ databases">
        <title>Genome insights into Plantactinospora sonchi sp. nov.</title>
        <authorList>
            <person name="Wang L."/>
        </authorList>
    </citation>
    <scope>NUCLEOTIDE SEQUENCE [LARGE SCALE GENOMIC DNA]</scope>
    <source>
        <strain evidence="2 3">NEAU-QY2</strain>
    </source>
</reference>
<organism evidence="2 3">
    <name type="scientific">Plantactinospora sonchi</name>
    <dbReference type="NCBI Taxonomy" id="1544735"/>
    <lineage>
        <taxon>Bacteria</taxon>
        <taxon>Bacillati</taxon>
        <taxon>Actinomycetota</taxon>
        <taxon>Actinomycetes</taxon>
        <taxon>Micromonosporales</taxon>
        <taxon>Micromonosporaceae</taxon>
        <taxon>Plantactinospora</taxon>
    </lineage>
</organism>
<feature type="compositionally biased region" description="Low complexity" evidence="1">
    <location>
        <begin position="372"/>
        <end position="385"/>
    </location>
</feature>
<comment type="caution">
    <text evidence="2">The sequence shown here is derived from an EMBL/GenBank/DDBJ whole genome shotgun (WGS) entry which is preliminary data.</text>
</comment>
<protein>
    <submittedName>
        <fullName evidence="2">Uncharacterized protein</fullName>
    </submittedName>
</protein>
<dbReference type="Proteomes" id="UP001332243">
    <property type="component" value="Unassembled WGS sequence"/>
</dbReference>
<gene>
    <name evidence="2" type="ORF">V1633_11180</name>
</gene>
<evidence type="ECO:0000313" key="3">
    <source>
        <dbReference type="Proteomes" id="UP001332243"/>
    </source>
</evidence>
<accession>A0ABU7RRC0</accession>
<dbReference type="RefSeq" id="WP_331214160.1">
    <property type="nucleotide sequence ID" value="NZ_JAZGQK010000007.1"/>
</dbReference>